<dbReference type="InterPro" id="IPR030381">
    <property type="entry name" value="G_DYNAMIN_dom"/>
</dbReference>
<keyword evidence="7" id="KW-1185">Reference proteome</keyword>
<evidence type="ECO:0000256" key="2">
    <source>
        <dbReference type="ARBA" id="ARBA00023134"/>
    </source>
</evidence>
<evidence type="ECO:0000256" key="3">
    <source>
        <dbReference type="SAM" id="MobiDB-lite"/>
    </source>
</evidence>
<proteinExistence type="predicted"/>
<dbReference type="Gene3D" id="1.20.120.1240">
    <property type="entry name" value="Dynamin, middle domain"/>
    <property type="match status" value="1"/>
</dbReference>
<name>A0AAP0JA21_9MAGN</name>
<protein>
    <recommendedName>
        <fullName evidence="8">Dynamin-related protein 3A-like</fullName>
    </recommendedName>
</protein>
<dbReference type="InterPro" id="IPR022812">
    <property type="entry name" value="Dynamin"/>
</dbReference>
<dbReference type="PRINTS" id="PR00195">
    <property type="entry name" value="DYNAMIN"/>
</dbReference>
<feature type="domain" description="GED" evidence="4">
    <location>
        <begin position="741"/>
        <end position="824"/>
    </location>
</feature>
<dbReference type="InterPro" id="IPR003130">
    <property type="entry name" value="GED"/>
</dbReference>
<evidence type="ECO:0000256" key="1">
    <source>
        <dbReference type="ARBA" id="ARBA00022741"/>
    </source>
</evidence>
<dbReference type="PANTHER" id="PTHR11566:SF84">
    <property type="entry name" value="DYNAMIN-RELATED PROTEIN 3A-LIKE"/>
    <property type="match status" value="1"/>
</dbReference>
<dbReference type="PROSITE" id="PS51388">
    <property type="entry name" value="GED"/>
    <property type="match status" value="1"/>
</dbReference>
<dbReference type="PROSITE" id="PS51718">
    <property type="entry name" value="G_DYNAMIN_2"/>
    <property type="match status" value="1"/>
</dbReference>
<dbReference type="SMART" id="SM00302">
    <property type="entry name" value="GED"/>
    <property type="match status" value="1"/>
</dbReference>
<dbReference type="InterPro" id="IPR020850">
    <property type="entry name" value="GED_dom"/>
</dbReference>
<dbReference type="Pfam" id="PF01031">
    <property type="entry name" value="Dynamin_M"/>
    <property type="match status" value="1"/>
</dbReference>
<feature type="compositionally biased region" description="Polar residues" evidence="3">
    <location>
        <begin position="1"/>
        <end position="30"/>
    </location>
</feature>
<dbReference type="InterPro" id="IPR045063">
    <property type="entry name" value="Dynamin_N"/>
</dbReference>
<dbReference type="GO" id="GO:0003924">
    <property type="term" value="F:GTPase activity"/>
    <property type="evidence" value="ECO:0007669"/>
    <property type="project" value="InterPro"/>
</dbReference>
<evidence type="ECO:0000313" key="7">
    <source>
        <dbReference type="Proteomes" id="UP001417504"/>
    </source>
</evidence>
<dbReference type="FunFam" id="3.40.50.300:FF:001027">
    <property type="entry name" value="dynamin-related protein 3A"/>
    <property type="match status" value="1"/>
</dbReference>
<dbReference type="InterPro" id="IPR000375">
    <property type="entry name" value="Dynamin_stalk"/>
</dbReference>
<keyword evidence="1" id="KW-0547">Nucleotide-binding</keyword>
<dbReference type="Pfam" id="PF00350">
    <property type="entry name" value="Dynamin_N"/>
    <property type="match status" value="1"/>
</dbReference>
<dbReference type="Pfam" id="PF02212">
    <property type="entry name" value="GED"/>
    <property type="match status" value="1"/>
</dbReference>
<dbReference type="GO" id="GO:0005737">
    <property type="term" value="C:cytoplasm"/>
    <property type="evidence" value="ECO:0007669"/>
    <property type="project" value="TreeGrafter"/>
</dbReference>
<keyword evidence="2" id="KW-0342">GTP-binding</keyword>
<feature type="region of interest" description="Disordered" evidence="3">
    <location>
        <begin position="1"/>
        <end position="36"/>
    </location>
</feature>
<dbReference type="GO" id="GO:0008017">
    <property type="term" value="F:microtubule binding"/>
    <property type="evidence" value="ECO:0007669"/>
    <property type="project" value="TreeGrafter"/>
</dbReference>
<accession>A0AAP0JA21</accession>
<feature type="domain" description="Dynamin-type G" evidence="5">
    <location>
        <begin position="140"/>
        <end position="413"/>
    </location>
</feature>
<evidence type="ECO:0000259" key="4">
    <source>
        <dbReference type="PROSITE" id="PS51388"/>
    </source>
</evidence>
<organism evidence="6 7">
    <name type="scientific">Stephania japonica</name>
    <dbReference type="NCBI Taxonomy" id="461633"/>
    <lineage>
        <taxon>Eukaryota</taxon>
        <taxon>Viridiplantae</taxon>
        <taxon>Streptophyta</taxon>
        <taxon>Embryophyta</taxon>
        <taxon>Tracheophyta</taxon>
        <taxon>Spermatophyta</taxon>
        <taxon>Magnoliopsida</taxon>
        <taxon>Ranunculales</taxon>
        <taxon>Menispermaceae</taxon>
        <taxon>Menispermoideae</taxon>
        <taxon>Cissampelideae</taxon>
        <taxon>Stephania</taxon>
    </lineage>
</organism>
<reference evidence="6 7" key="1">
    <citation type="submission" date="2024-01" db="EMBL/GenBank/DDBJ databases">
        <title>Genome assemblies of Stephania.</title>
        <authorList>
            <person name="Yang L."/>
        </authorList>
    </citation>
    <scope>NUCLEOTIDE SEQUENCE [LARGE SCALE GENOMIC DNA]</scope>
    <source>
        <strain evidence="6">QJT</strain>
        <tissue evidence="6">Leaf</tissue>
    </source>
</reference>
<dbReference type="GO" id="GO:0005525">
    <property type="term" value="F:GTP binding"/>
    <property type="evidence" value="ECO:0007669"/>
    <property type="project" value="InterPro"/>
</dbReference>
<gene>
    <name evidence="6" type="ORF">Sjap_010768</name>
</gene>
<dbReference type="InterPro" id="IPR001401">
    <property type="entry name" value="Dynamin_GTPase"/>
</dbReference>
<dbReference type="PANTHER" id="PTHR11566">
    <property type="entry name" value="DYNAMIN"/>
    <property type="match status" value="1"/>
</dbReference>
<dbReference type="Proteomes" id="UP001417504">
    <property type="component" value="Unassembled WGS sequence"/>
</dbReference>
<dbReference type="SMART" id="SM00053">
    <property type="entry name" value="DYNc"/>
    <property type="match status" value="1"/>
</dbReference>
<evidence type="ECO:0000259" key="5">
    <source>
        <dbReference type="PROSITE" id="PS51718"/>
    </source>
</evidence>
<dbReference type="SUPFAM" id="SSF52540">
    <property type="entry name" value="P-loop containing nucleoside triphosphate hydrolases"/>
    <property type="match status" value="1"/>
</dbReference>
<feature type="region of interest" description="Disordered" evidence="3">
    <location>
        <begin position="656"/>
        <end position="710"/>
    </location>
</feature>
<dbReference type="EMBL" id="JBBNAE010000004">
    <property type="protein sequence ID" value="KAK9130281.1"/>
    <property type="molecule type" value="Genomic_DNA"/>
</dbReference>
<dbReference type="Gene3D" id="3.40.50.300">
    <property type="entry name" value="P-loop containing nucleotide triphosphate hydrolases"/>
    <property type="match status" value="1"/>
</dbReference>
<comment type="caution">
    <text evidence="6">The sequence shown here is derived from an EMBL/GenBank/DDBJ whole genome shotgun (WGS) entry which is preliminary data.</text>
</comment>
<evidence type="ECO:0000313" key="6">
    <source>
        <dbReference type="EMBL" id="KAK9130281.1"/>
    </source>
</evidence>
<dbReference type="GO" id="GO:0005874">
    <property type="term" value="C:microtubule"/>
    <property type="evidence" value="ECO:0007669"/>
    <property type="project" value="TreeGrafter"/>
</dbReference>
<dbReference type="CDD" id="cd08771">
    <property type="entry name" value="DLP_1"/>
    <property type="match status" value="1"/>
</dbReference>
<dbReference type="AlphaFoldDB" id="A0AAP0JA21"/>
<dbReference type="GO" id="GO:0016020">
    <property type="term" value="C:membrane"/>
    <property type="evidence" value="ECO:0007669"/>
    <property type="project" value="TreeGrafter"/>
</dbReference>
<sequence length="824" mass="91660">MSTKPYNSRVLQRLSSSKGDQIDNPNTPVDRSSPILPIDSTRTITIGSSVIPIANTRSDSMNSASNGSSWIALNRHRSSVFDSTDTVTAIGSSVALNTERRGSLGFSKDLNNGVAIGASVIPLVNKLQDIFAPFKCLSSKIKLPQVVVIGSQSSGKSSVLEALVGRDFLPRGCDICTRRPLVLQLENRQCESDGDGREWGEFLHLPGKRFYDFSAIRREIQEETEREAGINKDISDKQIRLRIFSPNVLNITLVDLPGITKVPVGDQPSDIEKRIRTMIVSYINHKACIILAVTPANSDLATSDALQMAKKADPSGSRTIGVITKLDIMDRGTDARNFLLGKVVPLRLGYVGVINRSQEDINRNRCVAEALAYEQNFFCDHPVYQSLHNHCGIPQLAKKLNLVLEQHIRALLPELKADIKSQMDAVAAQLNIYGEVMNSKADQGAVLLNILTKYCGALSSLVNGKSQEMSTLELTGGARIHYLFQSVFVKRLEEVDPCDGLTDEDIWTAIQNSVGPKNVLFVPEVPLEVLVRRQIVRLLDPSLKCLHLVFDELIKMSSSCDVVEMQRFPFLKKRLDGIMREFLQDGVQTAEKMIEGYFEVEMDYINTSHPNFIDGSEAVEIAIQQLRPSKDAEKLTASGRSIKSLGVLAKSVSNGSLPDHVCQTPSSNEKPQSAGSSSGRSWGISSIFGAGEGRRPSEFSERETNGKPVNVHEHSSIIQLKELPDSLRPSEAQTEYESVKILVTKLLLRSYYDIVRRHVQDFVPKTIMHFLVSHMKRNLLSTFIQKLYRENLFDEILHEQEDVISGRKRAREIYEALQNSFQEV</sequence>
<feature type="compositionally biased region" description="Basic and acidic residues" evidence="3">
    <location>
        <begin position="692"/>
        <end position="710"/>
    </location>
</feature>
<evidence type="ECO:0008006" key="8">
    <source>
        <dbReference type="Google" id="ProtNLM"/>
    </source>
</evidence>
<feature type="compositionally biased region" description="Low complexity" evidence="3">
    <location>
        <begin position="673"/>
        <end position="689"/>
    </location>
</feature>
<dbReference type="InterPro" id="IPR027417">
    <property type="entry name" value="P-loop_NTPase"/>
</dbReference>